<evidence type="ECO:0000313" key="1">
    <source>
        <dbReference type="EMBL" id="WDE11720.1"/>
    </source>
</evidence>
<gene>
    <name evidence="1" type="ORF">H3N35_26590</name>
</gene>
<dbReference type="RefSeq" id="WP_274051887.1">
    <property type="nucleotide sequence ID" value="NZ_CP059693.1"/>
</dbReference>
<protein>
    <submittedName>
        <fullName evidence="1">Uncharacterized protein</fullName>
    </submittedName>
</protein>
<keyword evidence="2" id="KW-1185">Reference proteome</keyword>
<evidence type="ECO:0000313" key="2">
    <source>
        <dbReference type="Proteomes" id="UP001215231"/>
    </source>
</evidence>
<organism evidence="1 2">
    <name type="scientific">Thalassomonas haliotis</name>
    <dbReference type="NCBI Taxonomy" id="485448"/>
    <lineage>
        <taxon>Bacteria</taxon>
        <taxon>Pseudomonadati</taxon>
        <taxon>Pseudomonadota</taxon>
        <taxon>Gammaproteobacteria</taxon>
        <taxon>Alteromonadales</taxon>
        <taxon>Colwelliaceae</taxon>
        <taxon>Thalassomonas</taxon>
    </lineage>
</organism>
<reference evidence="1 2" key="1">
    <citation type="journal article" date="2022" name="Mar. Drugs">
        <title>Bioassay-Guided Fractionation Leads to the Detection of Cholic Acid Generated by the Rare Thalassomonas sp.</title>
        <authorList>
            <person name="Pheiffer F."/>
            <person name="Schneider Y.K."/>
            <person name="Hansen E.H."/>
            <person name="Andersen J.H."/>
            <person name="Isaksson J."/>
            <person name="Busche T."/>
            <person name="R C."/>
            <person name="Kalinowski J."/>
            <person name="Zyl L.V."/>
            <person name="Trindade M."/>
        </authorList>
    </citation>
    <scope>NUCLEOTIDE SEQUENCE [LARGE SCALE GENOMIC DNA]</scope>
    <source>
        <strain evidence="1 2">A5K-61T</strain>
    </source>
</reference>
<dbReference type="Proteomes" id="UP001215231">
    <property type="component" value="Chromosome"/>
</dbReference>
<proteinExistence type="predicted"/>
<dbReference type="EMBL" id="CP059693">
    <property type="protein sequence ID" value="WDE11720.1"/>
    <property type="molecule type" value="Genomic_DNA"/>
</dbReference>
<sequence length="58" mass="6688">MELKVNKKKLANLSRDLKTMPMEFTAEIAGGTLPEIPEMRGSRVRILTRKTTEYRVTH</sequence>
<name>A0ABY7VDI5_9GAMM</name>
<accession>A0ABY7VDI5</accession>